<comment type="caution">
    <text evidence="8">The sequence shown here is derived from an EMBL/GenBank/DDBJ whole genome shotgun (WGS) entry which is preliminary data.</text>
</comment>
<dbReference type="RefSeq" id="WP_272085321.1">
    <property type="nucleotide sequence ID" value="NZ_JAQNDL010000001.1"/>
</dbReference>
<dbReference type="PROSITE" id="PS00107">
    <property type="entry name" value="PROTEIN_KINASE_ATP"/>
    <property type="match status" value="1"/>
</dbReference>
<feature type="binding site" evidence="5">
    <location>
        <position position="180"/>
    </location>
    <ligand>
        <name>ATP</name>
        <dbReference type="ChEBI" id="CHEBI:30616"/>
    </ligand>
</feature>
<dbReference type="EMBL" id="JAQNDL010000001">
    <property type="protein sequence ID" value="MDC0716832.1"/>
    <property type="molecule type" value="Genomic_DNA"/>
</dbReference>
<reference evidence="8 9" key="1">
    <citation type="submission" date="2022-11" db="EMBL/GenBank/DDBJ databases">
        <title>Minimal conservation of predation-associated metabolite biosynthetic gene clusters underscores biosynthetic potential of Myxococcota including descriptions for ten novel species: Archangium lansinium sp. nov., Myxococcus landrumus sp. nov., Nannocystis bai.</title>
        <authorList>
            <person name="Ahearne A."/>
            <person name="Stevens C."/>
            <person name="Dowd S."/>
        </authorList>
    </citation>
    <scope>NUCLEOTIDE SEQUENCE [LARGE SCALE GENOMIC DNA]</scope>
    <source>
        <strain evidence="8 9">BB15-2</strain>
    </source>
</reference>
<feature type="domain" description="Protein kinase" evidence="7">
    <location>
        <begin position="148"/>
        <end position="409"/>
    </location>
</feature>
<evidence type="ECO:0000256" key="1">
    <source>
        <dbReference type="ARBA" id="ARBA00022679"/>
    </source>
</evidence>
<keyword evidence="4 5" id="KW-0067">ATP-binding</keyword>
<dbReference type="InterPro" id="IPR017441">
    <property type="entry name" value="Protein_kinase_ATP_BS"/>
</dbReference>
<dbReference type="InterPro" id="IPR000719">
    <property type="entry name" value="Prot_kinase_dom"/>
</dbReference>
<accession>A0ABT5DT63</accession>
<dbReference type="SUPFAM" id="SSF56112">
    <property type="entry name" value="Protein kinase-like (PK-like)"/>
    <property type="match status" value="1"/>
</dbReference>
<feature type="region of interest" description="Disordered" evidence="6">
    <location>
        <begin position="14"/>
        <end position="107"/>
    </location>
</feature>
<dbReference type="Proteomes" id="UP001221686">
    <property type="component" value="Unassembled WGS sequence"/>
</dbReference>
<dbReference type="PANTHER" id="PTHR43289:SF34">
    <property type="entry name" value="SERINE_THREONINE-PROTEIN KINASE YBDM-RELATED"/>
    <property type="match status" value="1"/>
</dbReference>
<proteinExistence type="predicted"/>
<organism evidence="8 9">
    <name type="scientific">Nannocystis bainbridge</name>
    <dbReference type="NCBI Taxonomy" id="2995303"/>
    <lineage>
        <taxon>Bacteria</taxon>
        <taxon>Pseudomonadati</taxon>
        <taxon>Myxococcota</taxon>
        <taxon>Polyangia</taxon>
        <taxon>Nannocystales</taxon>
        <taxon>Nannocystaceae</taxon>
        <taxon>Nannocystis</taxon>
    </lineage>
</organism>
<keyword evidence="9" id="KW-1185">Reference proteome</keyword>
<dbReference type="GO" id="GO:0016301">
    <property type="term" value="F:kinase activity"/>
    <property type="evidence" value="ECO:0007669"/>
    <property type="project" value="UniProtKB-KW"/>
</dbReference>
<sequence>MDIHRWYLDRSVAPGSSRATTVGTRQRGGAARCSGSRSPDARRSNTNASPTRRGREDCDEPPETARGACRIVARRREPFSNGRRSRPRPNSGPERRTTGSMSYTSFGLDERNCEKGRLAGGALSGQRASMPPEARLPPSGPLRAFGKYRIFGLLGQGGMGSVYLAEQTGPGGFRRNVVLKLIHADKSARVEQRLLLIDEAQMTALIGHPNVITVFEVGEHLGRVFIALEQVRGVSLATILQRVNGAALPLPVAAALIAQACDGLHAAHELRRDGQPLNLIHRDVSLSNLMCDCDGRVKVIDFGIARADIRKILTDPAAVRGTPAYMAPEQLEGGPLDRRCDIYSCALVFYELCTGAHPFRRSMFRGVAPPLSMQCEGVGPRLDEVVTAALSLEPRGRFVSIATLADALWQAARDGGVGEPAQIAEYFRRNAISLEPPPPREAVDLGLPTGPQARPVPDSSAETRKFEPTPMVLDIGDEREREVLLPDGRAAVMYTTDLNSRERGDHGAALARVPSLLPAPLLIDYVGHALRITCNSDGPAQAGTRAALYVDAHQPQTRLESLLLTESSLPHTFDVGHRKGAIRQVHYTIGRRAGRTTAARPTDVPVTISTVGDVLLLAVLTARDDTGLTHIECIRIWQ</sequence>
<keyword evidence="3 8" id="KW-0418">Kinase</keyword>
<keyword evidence="1" id="KW-0808">Transferase</keyword>
<dbReference type="PROSITE" id="PS50011">
    <property type="entry name" value="PROTEIN_KINASE_DOM"/>
    <property type="match status" value="1"/>
</dbReference>
<evidence type="ECO:0000256" key="2">
    <source>
        <dbReference type="ARBA" id="ARBA00022741"/>
    </source>
</evidence>
<protein>
    <submittedName>
        <fullName evidence="8">Serine/threonine-protein kinase</fullName>
    </submittedName>
</protein>
<dbReference type="InterPro" id="IPR008266">
    <property type="entry name" value="Tyr_kinase_AS"/>
</dbReference>
<evidence type="ECO:0000256" key="6">
    <source>
        <dbReference type="SAM" id="MobiDB-lite"/>
    </source>
</evidence>
<evidence type="ECO:0000256" key="3">
    <source>
        <dbReference type="ARBA" id="ARBA00022777"/>
    </source>
</evidence>
<evidence type="ECO:0000313" key="9">
    <source>
        <dbReference type="Proteomes" id="UP001221686"/>
    </source>
</evidence>
<evidence type="ECO:0000313" key="8">
    <source>
        <dbReference type="EMBL" id="MDC0716832.1"/>
    </source>
</evidence>
<keyword evidence="2 5" id="KW-0547">Nucleotide-binding</keyword>
<evidence type="ECO:0000259" key="7">
    <source>
        <dbReference type="PROSITE" id="PS50011"/>
    </source>
</evidence>
<dbReference type="PROSITE" id="PS00109">
    <property type="entry name" value="PROTEIN_KINASE_TYR"/>
    <property type="match status" value="1"/>
</dbReference>
<evidence type="ECO:0000256" key="5">
    <source>
        <dbReference type="PROSITE-ProRule" id="PRU10141"/>
    </source>
</evidence>
<gene>
    <name evidence="8" type="ORF">POL25_08005</name>
</gene>
<dbReference type="Gene3D" id="1.10.510.10">
    <property type="entry name" value="Transferase(Phosphotransferase) domain 1"/>
    <property type="match status" value="1"/>
</dbReference>
<dbReference type="Gene3D" id="3.30.200.20">
    <property type="entry name" value="Phosphorylase Kinase, domain 1"/>
    <property type="match status" value="1"/>
</dbReference>
<evidence type="ECO:0000256" key="4">
    <source>
        <dbReference type="ARBA" id="ARBA00022840"/>
    </source>
</evidence>
<dbReference type="InterPro" id="IPR011009">
    <property type="entry name" value="Kinase-like_dom_sf"/>
</dbReference>
<dbReference type="CDD" id="cd14014">
    <property type="entry name" value="STKc_PknB_like"/>
    <property type="match status" value="1"/>
</dbReference>
<name>A0ABT5DT63_9BACT</name>
<dbReference type="Pfam" id="PF00069">
    <property type="entry name" value="Pkinase"/>
    <property type="match status" value="1"/>
</dbReference>
<dbReference type="PANTHER" id="PTHR43289">
    <property type="entry name" value="MITOGEN-ACTIVATED PROTEIN KINASE KINASE KINASE 20-RELATED"/>
    <property type="match status" value="1"/>
</dbReference>